<keyword evidence="3" id="KW-0028">Amino-acid biosynthesis</keyword>
<comment type="caution">
    <text evidence="6">The sequence shown here is derived from an EMBL/GenBank/DDBJ whole genome shotgun (WGS) entry which is preliminary data.</text>
</comment>
<gene>
    <name evidence="6" type="ORF">D5R40_23600</name>
</gene>
<feature type="domain" description="Asparagine synthetase" evidence="5">
    <location>
        <begin position="225"/>
        <end position="297"/>
    </location>
</feature>
<comment type="pathway">
    <text evidence="1">Amino-acid biosynthesis; L-asparagine biosynthesis; L-asparagine from L-aspartate (L-Gln route): step 1/1.</text>
</comment>
<dbReference type="Pfam" id="PF00733">
    <property type="entry name" value="Asn_synthase"/>
    <property type="match status" value="1"/>
</dbReference>
<dbReference type="EC" id="6.3.5.4" evidence="2"/>
<dbReference type="PANTHER" id="PTHR43284:SF1">
    <property type="entry name" value="ASPARAGINE SYNTHETASE"/>
    <property type="match status" value="1"/>
</dbReference>
<evidence type="ECO:0000256" key="1">
    <source>
        <dbReference type="ARBA" id="ARBA00005187"/>
    </source>
</evidence>
<dbReference type="InterPro" id="IPR001962">
    <property type="entry name" value="Asn_synthase"/>
</dbReference>
<keyword evidence="7" id="KW-1185">Reference proteome</keyword>
<keyword evidence="3" id="KW-0061">Asparagine biosynthesis</keyword>
<name>A0A3N6QBH6_9CYAN</name>
<dbReference type="Proteomes" id="UP000269154">
    <property type="component" value="Unassembled WGS sequence"/>
</dbReference>
<proteinExistence type="predicted"/>
<accession>A0A3N6QBH6</accession>
<reference evidence="6 7" key="1">
    <citation type="journal article" date="2018" name="ACS Chem. Biol.">
        <title>Ketoreductase domain dysfunction expands chemodiversity: malyngamide biosynthesis in the cyanobacterium Okeania hirsuta.</title>
        <authorList>
            <person name="Moss N.A."/>
            <person name="Leao T."/>
            <person name="Rankin M."/>
            <person name="McCullough T.M."/>
            <person name="Qu P."/>
            <person name="Korobeynikov A."/>
            <person name="Smith J.L."/>
            <person name="Gerwick L."/>
            <person name="Gerwick W.H."/>
        </authorList>
    </citation>
    <scope>NUCLEOTIDE SEQUENCE [LARGE SCALE GENOMIC DNA]</scope>
    <source>
        <strain evidence="6 7">PAB10Feb10-1</strain>
    </source>
</reference>
<dbReference type="InterPro" id="IPR051786">
    <property type="entry name" value="ASN_synthetase/amidase"/>
</dbReference>
<evidence type="ECO:0000256" key="2">
    <source>
        <dbReference type="ARBA" id="ARBA00012737"/>
    </source>
</evidence>
<evidence type="ECO:0000313" key="7">
    <source>
        <dbReference type="Proteomes" id="UP000269154"/>
    </source>
</evidence>
<comment type="catalytic activity">
    <reaction evidence="4">
        <text>L-aspartate + L-glutamine + ATP + H2O = L-asparagine + L-glutamate + AMP + diphosphate + H(+)</text>
        <dbReference type="Rhea" id="RHEA:12228"/>
        <dbReference type="ChEBI" id="CHEBI:15377"/>
        <dbReference type="ChEBI" id="CHEBI:15378"/>
        <dbReference type="ChEBI" id="CHEBI:29985"/>
        <dbReference type="ChEBI" id="CHEBI:29991"/>
        <dbReference type="ChEBI" id="CHEBI:30616"/>
        <dbReference type="ChEBI" id="CHEBI:33019"/>
        <dbReference type="ChEBI" id="CHEBI:58048"/>
        <dbReference type="ChEBI" id="CHEBI:58359"/>
        <dbReference type="ChEBI" id="CHEBI:456215"/>
        <dbReference type="EC" id="6.3.5.4"/>
    </reaction>
</comment>
<dbReference type="AlphaFoldDB" id="A0A3N6QBH6"/>
<dbReference type="GO" id="GO:0006529">
    <property type="term" value="P:asparagine biosynthetic process"/>
    <property type="evidence" value="ECO:0007669"/>
    <property type="project" value="UniProtKB-KW"/>
</dbReference>
<dbReference type="GO" id="GO:0004066">
    <property type="term" value="F:asparagine synthase (glutamine-hydrolyzing) activity"/>
    <property type="evidence" value="ECO:0007669"/>
    <property type="project" value="UniProtKB-EC"/>
</dbReference>
<evidence type="ECO:0000256" key="4">
    <source>
        <dbReference type="ARBA" id="ARBA00048741"/>
    </source>
</evidence>
<dbReference type="InterPro" id="IPR014729">
    <property type="entry name" value="Rossmann-like_a/b/a_fold"/>
</dbReference>
<dbReference type="Gene3D" id="3.60.20.10">
    <property type="entry name" value="Glutamine Phosphoribosylpyrophosphate, subunit 1, domain 1"/>
    <property type="match status" value="1"/>
</dbReference>
<dbReference type="SUPFAM" id="SSF52402">
    <property type="entry name" value="Adenine nucleotide alpha hydrolases-like"/>
    <property type="match status" value="1"/>
</dbReference>
<evidence type="ECO:0000259" key="5">
    <source>
        <dbReference type="Pfam" id="PF00733"/>
    </source>
</evidence>
<organism evidence="6 7">
    <name type="scientific">Okeania hirsuta</name>
    <dbReference type="NCBI Taxonomy" id="1458930"/>
    <lineage>
        <taxon>Bacteria</taxon>
        <taxon>Bacillati</taxon>
        <taxon>Cyanobacteriota</taxon>
        <taxon>Cyanophyceae</taxon>
        <taxon>Oscillatoriophycideae</taxon>
        <taxon>Oscillatoriales</taxon>
        <taxon>Microcoleaceae</taxon>
        <taxon>Okeania</taxon>
    </lineage>
</organism>
<dbReference type="EMBL" id="RCBY01000173">
    <property type="protein sequence ID" value="RQH30779.1"/>
    <property type="molecule type" value="Genomic_DNA"/>
</dbReference>
<evidence type="ECO:0000313" key="6">
    <source>
        <dbReference type="EMBL" id="RQH30779.1"/>
    </source>
</evidence>
<dbReference type="Gene3D" id="3.40.50.620">
    <property type="entry name" value="HUPs"/>
    <property type="match status" value="1"/>
</dbReference>
<dbReference type="RefSeq" id="WP_124155278.1">
    <property type="nucleotide sequence ID" value="NZ_CAWOLW010000083.1"/>
</dbReference>
<sequence>MANLIIIVDSDPERRTNFINKVKPLLPPFTGLVTNSCTTGNFASIWAANSQAPISHCTNNNGAAVVWGHAITHNSTEQINAESLQQKWQPGKINNAFPTFDGFYAAVVYNPEHGLIVGADLLGFFPLYYYTDENVILIGSSPELFRYYPNFNPQFNPQGLVGLLLVGGMVNEQTLWSNAKRLGAGNILQWKPQTVGKELQQYRLPCSSDNTPYSYLSFAEHLDILDEAIDQAIARHASTSKKHNFLLSGGLDSRMLAGFLHRQGIDPVAFTLGKQGDIELECATAVARHLNWEHRVVSTPMNKYPFYANFVANWEHLAGGFGGISGMVSDAHSYLKFSPYPIVNGFAMDLVIGGLSNSSVSFQSIFNKSNCGRLSPEVLSKLVNQDIFGDLVSDTITILQENYKAYSDLEWQQAWCFSLYHGNRFVMGTMAWEISFGAWPIVAILDRKLLETAVVLPPSTMNKRRAQKALVCTRFPQLAQLPLDHNSWNMEPLKPRPIRRQLNLLFKLQQKWRRLQLELGYDRRYYYRIFDINNFGWQAVRKEAEPCRSKVEYLFNMDVLNKLLPAPDVKLKFKSDSIQEASGLMVLFCLLLWSKNHL</sequence>
<protein>
    <recommendedName>
        <fullName evidence="2">asparagine synthase (glutamine-hydrolyzing)</fullName>
        <ecNumber evidence="2">6.3.5.4</ecNumber>
    </recommendedName>
</protein>
<dbReference type="PANTHER" id="PTHR43284">
    <property type="entry name" value="ASPARAGINE SYNTHETASE (GLUTAMINE-HYDROLYZING)"/>
    <property type="match status" value="1"/>
</dbReference>
<dbReference type="OrthoDB" id="581029at2"/>
<dbReference type="InterPro" id="IPR029055">
    <property type="entry name" value="Ntn_hydrolases_N"/>
</dbReference>
<evidence type="ECO:0000256" key="3">
    <source>
        <dbReference type="ARBA" id="ARBA00022888"/>
    </source>
</evidence>
<dbReference type="SUPFAM" id="SSF56235">
    <property type="entry name" value="N-terminal nucleophile aminohydrolases (Ntn hydrolases)"/>
    <property type="match status" value="1"/>
</dbReference>